<keyword evidence="2" id="KW-1185">Reference proteome</keyword>
<dbReference type="AlphaFoldDB" id="A4BHP9"/>
<evidence type="ECO:0000313" key="2">
    <source>
        <dbReference type="Proteomes" id="UP000005953"/>
    </source>
</evidence>
<proteinExistence type="predicted"/>
<reference evidence="1 2" key="1">
    <citation type="submission" date="2006-02" db="EMBL/GenBank/DDBJ databases">
        <authorList>
            <person name="Pinhassi J."/>
            <person name="Pedros-Alio C."/>
            <person name="Ferriera S."/>
            <person name="Johnson J."/>
            <person name="Kravitz S."/>
            <person name="Halpern A."/>
            <person name="Remington K."/>
            <person name="Beeson K."/>
            <person name="Tran B."/>
            <person name="Rogers Y.-H."/>
            <person name="Friedman R."/>
            <person name="Venter J.C."/>
        </authorList>
    </citation>
    <scope>NUCLEOTIDE SEQUENCE [LARGE SCALE GENOMIC DNA]</scope>
    <source>
        <strain evidence="1 2">MED297</strain>
    </source>
</reference>
<dbReference type="STRING" id="314283.MED297_09196"/>
<dbReference type="RefSeq" id="WP_008046090.1">
    <property type="nucleotide sequence ID" value="NZ_CH724152.1"/>
</dbReference>
<gene>
    <name evidence="1" type="ORF">MED297_09196</name>
</gene>
<comment type="caution">
    <text evidence="1">The sequence shown here is derived from an EMBL/GenBank/DDBJ whole genome shotgun (WGS) entry which is preliminary data.</text>
</comment>
<sequence length="130" mass="15004">MELMLVDDEGSCVLDDGIRFRLQASGYVFLDPDQYVRTDLHTAALTFDDIYRAKQWCLMDALQTVQAGMAVVMNRDFLADFDIARFYAIGCRVTTVRANRVVRFLRSNRTPRQKEERQVNGRYLRAASGR</sequence>
<name>A4BHP9_9GAMM</name>
<accession>A4BHP9</accession>
<organism evidence="1 2">
    <name type="scientific">Reinekea blandensis MED297</name>
    <dbReference type="NCBI Taxonomy" id="314283"/>
    <lineage>
        <taxon>Bacteria</taxon>
        <taxon>Pseudomonadati</taxon>
        <taxon>Pseudomonadota</taxon>
        <taxon>Gammaproteobacteria</taxon>
        <taxon>Oceanospirillales</taxon>
        <taxon>Saccharospirillaceae</taxon>
        <taxon>Reinekea</taxon>
    </lineage>
</organism>
<dbReference type="Proteomes" id="UP000005953">
    <property type="component" value="Unassembled WGS sequence"/>
</dbReference>
<protein>
    <submittedName>
        <fullName evidence="1">Uncharacterized protein</fullName>
    </submittedName>
</protein>
<dbReference type="EMBL" id="AAOE01000022">
    <property type="protein sequence ID" value="EAR08304.1"/>
    <property type="molecule type" value="Genomic_DNA"/>
</dbReference>
<evidence type="ECO:0000313" key="1">
    <source>
        <dbReference type="EMBL" id="EAR08304.1"/>
    </source>
</evidence>
<dbReference type="HOGENOM" id="CLU_1936365_0_0_6"/>